<feature type="region of interest" description="Disordered" evidence="11">
    <location>
        <begin position="171"/>
        <end position="191"/>
    </location>
</feature>
<dbReference type="InterPro" id="IPR036051">
    <property type="entry name" value="KRAB_dom_sf"/>
</dbReference>
<feature type="domain" description="C2H2-type" evidence="12">
    <location>
        <begin position="328"/>
        <end position="355"/>
    </location>
</feature>
<evidence type="ECO:0000313" key="15">
    <source>
        <dbReference type="Proteomes" id="UP000694551"/>
    </source>
</evidence>
<protein>
    <submittedName>
        <fullName evidence="14">Uncharacterized protein</fullName>
    </submittedName>
</protein>
<dbReference type="GO" id="GO:0000978">
    <property type="term" value="F:RNA polymerase II cis-regulatory region sequence-specific DNA binding"/>
    <property type="evidence" value="ECO:0007669"/>
    <property type="project" value="TreeGrafter"/>
</dbReference>
<evidence type="ECO:0000256" key="8">
    <source>
        <dbReference type="ARBA" id="ARBA00023163"/>
    </source>
</evidence>
<dbReference type="CDD" id="cd07765">
    <property type="entry name" value="KRAB_A-box"/>
    <property type="match status" value="1"/>
</dbReference>
<feature type="domain" description="C2H2-type" evidence="12">
    <location>
        <begin position="160"/>
        <end position="187"/>
    </location>
</feature>
<dbReference type="Gene3D" id="3.30.160.60">
    <property type="entry name" value="Classic Zinc Finger"/>
    <property type="match status" value="9"/>
</dbReference>
<feature type="domain" description="C2H2-type" evidence="12">
    <location>
        <begin position="300"/>
        <end position="327"/>
    </location>
</feature>
<evidence type="ECO:0000256" key="3">
    <source>
        <dbReference type="ARBA" id="ARBA00022737"/>
    </source>
</evidence>
<keyword evidence="6" id="KW-0805">Transcription regulation</keyword>
<dbReference type="FunFam" id="3.30.160.60:FF:000180">
    <property type="entry name" value="Zinc finger protein 689"/>
    <property type="match status" value="1"/>
</dbReference>
<dbReference type="FunFam" id="3.30.160.60:FF:000100">
    <property type="entry name" value="Zinc finger 45-like"/>
    <property type="match status" value="1"/>
</dbReference>
<feature type="domain" description="C2H2-type" evidence="12">
    <location>
        <begin position="380"/>
        <end position="402"/>
    </location>
</feature>
<dbReference type="FunFam" id="3.30.160.60:FF:000710">
    <property type="entry name" value="Zinc finger protein 768"/>
    <property type="match status" value="1"/>
</dbReference>
<dbReference type="PROSITE" id="PS00028">
    <property type="entry name" value="ZINC_FINGER_C2H2_1"/>
    <property type="match status" value="9"/>
</dbReference>
<dbReference type="SMART" id="SM00355">
    <property type="entry name" value="ZnF_C2H2"/>
    <property type="match status" value="9"/>
</dbReference>
<dbReference type="FunFam" id="3.30.160.60:FF:001249">
    <property type="entry name" value="CTCF"/>
    <property type="match status" value="1"/>
</dbReference>
<dbReference type="Ensembl" id="ENSSOCT00000005099.1">
    <property type="protein sequence ID" value="ENSSOCP00000004952.1"/>
    <property type="gene ID" value="ENSSOCG00000003758.1"/>
</dbReference>
<evidence type="ECO:0000256" key="1">
    <source>
        <dbReference type="ARBA" id="ARBA00004123"/>
    </source>
</evidence>
<dbReference type="Pfam" id="PF01352">
    <property type="entry name" value="KRAB"/>
    <property type="match status" value="1"/>
</dbReference>
<evidence type="ECO:0000259" key="12">
    <source>
        <dbReference type="PROSITE" id="PS50157"/>
    </source>
</evidence>
<feature type="domain" description="C2H2-type" evidence="12">
    <location>
        <begin position="244"/>
        <end position="271"/>
    </location>
</feature>
<feature type="domain" description="KRAB" evidence="13">
    <location>
        <begin position="14"/>
        <end position="85"/>
    </location>
</feature>
<proteinExistence type="predicted"/>
<comment type="subcellular location">
    <subcellularLocation>
        <location evidence="1">Nucleus</location>
    </subcellularLocation>
</comment>
<feature type="domain" description="C2H2-type" evidence="12">
    <location>
        <begin position="132"/>
        <end position="159"/>
    </location>
</feature>
<dbReference type="GO" id="GO:0005634">
    <property type="term" value="C:nucleus"/>
    <property type="evidence" value="ECO:0007669"/>
    <property type="project" value="UniProtKB-SubCell"/>
</dbReference>
<dbReference type="PROSITE" id="PS50157">
    <property type="entry name" value="ZINC_FINGER_C2H2_2"/>
    <property type="match status" value="9"/>
</dbReference>
<evidence type="ECO:0000256" key="4">
    <source>
        <dbReference type="ARBA" id="ARBA00022771"/>
    </source>
</evidence>
<evidence type="ECO:0000256" key="2">
    <source>
        <dbReference type="ARBA" id="ARBA00022723"/>
    </source>
</evidence>
<dbReference type="Proteomes" id="UP000694551">
    <property type="component" value="Unplaced"/>
</dbReference>
<dbReference type="Pfam" id="PF00096">
    <property type="entry name" value="zf-C2H2"/>
    <property type="match status" value="8"/>
</dbReference>
<keyword evidence="9" id="KW-0539">Nucleus</keyword>
<dbReference type="SUPFAM" id="SSF57667">
    <property type="entry name" value="beta-beta-alpha zinc fingers"/>
    <property type="match status" value="5"/>
</dbReference>
<reference evidence="14" key="1">
    <citation type="submission" date="2025-08" db="UniProtKB">
        <authorList>
            <consortium name="Ensembl"/>
        </authorList>
    </citation>
    <scope>IDENTIFICATION</scope>
</reference>
<feature type="domain" description="C2H2-type" evidence="12">
    <location>
        <begin position="272"/>
        <end position="299"/>
    </location>
</feature>
<evidence type="ECO:0000256" key="5">
    <source>
        <dbReference type="ARBA" id="ARBA00022833"/>
    </source>
</evidence>
<dbReference type="Gene3D" id="6.10.140.140">
    <property type="match status" value="1"/>
</dbReference>
<dbReference type="PANTHER" id="PTHR19818:SF157">
    <property type="entry name" value="C2H2-TYPE DOMAIN-CONTAINING PROTEIN"/>
    <property type="match status" value="1"/>
</dbReference>
<dbReference type="FunFam" id="3.30.160.60:FF:002716">
    <property type="entry name" value="Zinc finger protein 212"/>
    <property type="match status" value="1"/>
</dbReference>
<keyword evidence="15" id="KW-1185">Reference proteome</keyword>
<dbReference type="FunFam" id="3.30.160.60:FF:000322">
    <property type="entry name" value="GDNF-inducible zinc finger protein 1"/>
    <property type="match status" value="1"/>
</dbReference>
<sequence>QWKAIAHFSPQMPVTFEDVAVYFSAEEWAELAGWQRRLYREVMLENYRAVASLGRPAVKPELICKMEREELPCVPDPPGVRGGHWTPVPGGYRGAAVAGGNPAAPSPWPQIRGGPSGLHQLPAPQPLEKTPPTCPECDKRFKSQTALAIHERSHTGERPFPCARCGKAFPSKGDLKRHQKTHAGKRPHACTECGKSFGKSRDLRKHQQTHTPARPFPCPQCGRRFRLKQILASHQKVHGGEKPFGCGDCGKRFGQKHHLLSHRRIHTGEKPFACGHCGHRFSQKHHLVSHQRIHTGERPFACARCPKAFRDKKTLTVHQRVHTGEKPYKCGECGKTCSQKQHLKSHQRVHRDRPVVLEGDRWECGGGPSPAGGRAEAKPFQCGGCEKRFRDEGIMLAHQRTHGTLGLPPLQPSIPRNCR</sequence>
<name>A0A8D0ETY7_STROC</name>
<evidence type="ECO:0000259" key="13">
    <source>
        <dbReference type="PROSITE" id="PS50805"/>
    </source>
</evidence>
<evidence type="ECO:0000256" key="10">
    <source>
        <dbReference type="PROSITE-ProRule" id="PRU00042"/>
    </source>
</evidence>
<dbReference type="InterPro" id="IPR050329">
    <property type="entry name" value="GLI_C2H2-zinc-finger"/>
</dbReference>
<dbReference type="SMART" id="SM00349">
    <property type="entry name" value="KRAB"/>
    <property type="match status" value="1"/>
</dbReference>
<evidence type="ECO:0000256" key="6">
    <source>
        <dbReference type="ARBA" id="ARBA00023015"/>
    </source>
</evidence>
<feature type="domain" description="C2H2-type" evidence="12">
    <location>
        <begin position="188"/>
        <end position="215"/>
    </location>
</feature>
<dbReference type="FunFam" id="3.30.160.60:FF:000446">
    <property type="entry name" value="Zinc finger protein"/>
    <property type="match status" value="1"/>
</dbReference>
<dbReference type="GO" id="GO:0008270">
    <property type="term" value="F:zinc ion binding"/>
    <property type="evidence" value="ECO:0007669"/>
    <property type="project" value="UniProtKB-KW"/>
</dbReference>
<feature type="domain" description="C2H2-type" evidence="12">
    <location>
        <begin position="216"/>
        <end position="243"/>
    </location>
</feature>
<dbReference type="GO" id="GO:0045944">
    <property type="term" value="P:positive regulation of transcription by RNA polymerase II"/>
    <property type="evidence" value="ECO:0007669"/>
    <property type="project" value="UniProtKB-ARBA"/>
</dbReference>
<feature type="compositionally biased region" description="Basic residues" evidence="11">
    <location>
        <begin position="175"/>
        <end position="188"/>
    </location>
</feature>
<dbReference type="InterPro" id="IPR001909">
    <property type="entry name" value="KRAB"/>
</dbReference>
<evidence type="ECO:0000313" key="14">
    <source>
        <dbReference type="Ensembl" id="ENSSOCP00000004952.1"/>
    </source>
</evidence>
<evidence type="ECO:0000256" key="11">
    <source>
        <dbReference type="SAM" id="MobiDB-lite"/>
    </source>
</evidence>
<accession>A0A8D0ETY7</accession>
<dbReference type="FunFam" id="3.30.160.60:FF:002343">
    <property type="entry name" value="Zinc finger protein 33A"/>
    <property type="match status" value="1"/>
</dbReference>
<reference evidence="14" key="2">
    <citation type="submission" date="2025-09" db="UniProtKB">
        <authorList>
            <consortium name="Ensembl"/>
        </authorList>
    </citation>
    <scope>IDENTIFICATION</scope>
</reference>
<dbReference type="GO" id="GO:0000981">
    <property type="term" value="F:DNA-binding transcription factor activity, RNA polymerase II-specific"/>
    <property type="evidence" value="ECO:0007669"/>
    <property type="project" value="TreeGrafter"/>
</dbReference>
<dbReference type="PANTHER" id="PTHR19818">
    <property type="entry name" value="ZINC FINGER PROTEIN ZIC AND GLI"/>
    <property type="match status" value="1"/>
</dbReference>
<dbReference type="AlphaFoldDB" id="A0A8D0ETY7"/>
<dbReference type="SUPFAM" id="SSF109640">
    <property type="entry name" value="KRAB domain (Kruppel-associated box)"/>
    <property type="match status" value="1"/>
</dbReference>
<dbReference type="InterPro" id="IPR013087">
    <property type="entry name" value="Znf_C2H2_type"/>
</dbReference>
<keyword evidence="7" id="KW-0238">DNA-binding</keyword>
<keyword evidence="4 10" id="KW-0863">Zinc-finger</keyword>
<keyword evidence="3" id="KW-0677">Repeat</keyword>
<dbReference type="FunFam" id="3.30.160.60:FF:000495">
    <property type="entry name" value="zinc finger protein 668"/>
    <property type="match status" value="1"/>
</dbReference>
<dbReference type="InterPro" id="IPR036236">
    <property type="entry name" value="Znf_C2H2_sf"/>
</dbReference>
<evidence type="ECO:0000256" key="9">
    <source>
        <dbReference type="ARBA" id="ARBA00023242"/>
    </source>
</evidence>
<organism evidence="14 15">
    <name type="scientific">Strix occidentalis caurina</name>
    <name type="common">northern spotted owl</name>
    <dbReference type="NCBI Taxonomy" id="311401"/>
    <lineage>
        <taxon>Eukaryota</taxon>
        <taxon>Metazoa</taxon>
        <taxon>Chordata</taxon>
        <taxon>Craniata</taxon>
        <taxon>Vertebrata</taxon>
        <taxon>Euteleostomi</taxon>
        <taxon>Archelosauria</taxon>
        <taxon>Archosauria</taxon>
        <taxon>Dinosauria</taxon>
        <taxon>Saurischia</taxon>
        <taxon>Theropoda</taxon>
        <taxon>Coelurosauria</taxon>
        <taxon>Aves</taxon>
        <taxon>Neognathae</taxon>
        <taxon>Neoaves</taxon>
        <taxon>Telluraves</taxon>
        <taxon>Strigiformes</taxon>
        <taxon>Strigidae</taxon>
        <taxon>Strix</taxon>
    </lineage>
</organism>
<keyword evidence="2" id="KW-0479">Metal-binding</keyword>
<dbReference type="PROSITE" id="PS50805">
    <property type="entry name" value="KRAB"/>
    <property type="match status" value="1"/>
</dbReference>
<keyword evidence="8" id="KW-0804">Transcription</keyword>
<evidence type="ECO:0000256" key="7">
    <source>
        <dbReference type="ARBA" id="ARBA00023125"/>
    </source>
</evidence>
<keyword evidence="5" id="KW-0862">Zinc</keyword>